<evidence type="ECO:0000313" key="1">
    <source>
        <dbReference type="EMBL" id="CAD7026041.1"/>
    </source>
</evidence>
<evidence type="ECO:0000313" key="2">
    <source>
        <dbReference type="Proteomes" id="UP000601041"/>
    </source>
</evidence>
<proteinExistence type="predicted"/>
<keyword evidence="2" id="KW-1185">Reference proteome</keyword>
<gene>
    <name evidence="1" type="ORF">RHAB21_01225</name>
</gene>
<sequence>MRRRSIICLAAPRSQIGLNKGIFPPSATFHAMFYASTFSAGLTGACSGVGARVGASYRIVRCACPRMIFRETDEGRSGFVPRPADDPRRGCHP</sequence>
<protein>
    <submittedName>
        <fullName evidence="1">Uncharacterized protein</fullName>
    </submittedName>
</protein>
<name>A0ABN7JG13_9HYPH</name>
<dbReference type="Proteomes" id="UP000601041">
    <property type="component" value="Unassembled WGS sequence"/>
</dbReference>
<reference evidence="1 2" key="1">
    <citation type="submission" date="2020-11" db="EMBL/GenBank/DDBJ databases">
        <authorList>
            <person name="Lassalle F."/>
        </authorList>
    </citation>
    <scope>NUCLEOTIDE SEQUENCE [LARGE SCALE GENOMIC DNA]</scope>
    <source>
        <strain evidence="1 2">AB21</strain>
    </source>
</reference>
<dbReference type="EMBL" id="CABFWE030000002">
    <property type="protein sequence ID" value="CAD7026041.1"/>
    <property type="molecule type" value="Genomic_DNA"/>
</dbReference>
<comment type="caution">
    <text evidence="1">The sequence shown here is derived from an EMBL/GenBank/DDBJ whole genome shotgun (WGS) entry which is preliminary data.</text>
</comment>
<organism evidence="1 2">
    <name type="scientific">Pseudorhizobium halotolerans</name>
    <dbReference type="NCBI Taxonomy" id="1233081"/>
    <lineage>
        <taxon>Bacteria</taxon>
        <taxon>Pseudomonadati</taxon>
        <taxon>Pseudomonadota</taxon>
        <taxon>Alphaproteobacteria</taxon>
        <taxon>Hyphomicrobiales</taxon>
        <taxon>Rhizobiaceae</taxon>
        <taxon>Rhizobium/Agrobacterium group</taxon>
        <taxon>Pseudorhizobium</taxon>
    </lineage>
</organism>
<accession>A0ABN7JG13</accession>